<dbReference type="SUPFAM" id="SSF52964">
    <property type="entry name" value="TolB, N-terminal domain"/>
    <property type="match status" value="1"/>
</dbReference>
<dbReference type="InterPro" id="IPR011042">
    <property type="entry name" value="6-blade_b-propeller_TolB-like"/>
</dbReference>
<accession>A0A0M4LFF9</accession>
<dbReference type="STRING" id="1125411.W908_04370"/>
<evidence type="ECO:0000256" key="3">
    <source>
        <dbReference type="ARBA" id="ARBA00022729"/>
    </source>
</evidence>
<dbReference type="OrthoDB" id="9802240at2"/>
<dbReference type="Proteomes" id="UP000068905">
    <property type="component" value="Chromosome"/>
</dbReference>
<dbReference type="EMBL" id="CP006911">
    <property type="protein sequence ID" value="ALE01880.1"/>
    <property type="molecule type" value="Genomic_DNA"/>
</dbReference>
<evidence type="ECO:0000256" key="5">
    <source>
        <dbReference type="HAMAP-Rule" id="MF_00671"/>
    </source>
</evidence>
<dbReference type="GO" id="GO:0051301">
    <property type="term" value="P:cell division"/>
    <property type="evidence" value="ECO:0007669"/>
    <property type="project" value="UniProtKB-UniRule"/>
</dbReference>
<dbReference type="Pfam" id="PF07676">
    <property type="entry name" value="PD40"/>
    <property type="match status" value="4"/>
</dbReference>
<dbReference type="GO" id="GO:0042597">
    <property type="term" value="C:periplasmic space"/>
    <property type="evidence" value="ECO:0007669"/>
    <property type="project" value="UniProtKB-SubCell"/>
</dbReference>
<dbReference type="GO" id="GO:0017038">
    <property type="term" value="P:protein import"/>
    <property type="evidence" value="ECO:0007669"/>
    <property type="project" value="InterPro"/>
</dbReference>
<comment type="function">
    <text evidence="5">Part of the Tol-Pal system, which plays a role in outer membrane invagination during cell division and is important for maintaining outer membrane integrity.</text>
</comment>
<keyword evidence="5" id="KW-0131">Cell cycle</keyword>
<dbReference type="RefSeq" id="WP_053820079.1">
    <property type="nucleotide sequence ID" value="NZ_CP006911.1"/>
</dbReference>
<comment type="subunit">
    <text evidence="5">The Tol-Pal system is composed of five core proteins: the inner membrane proteins TolA, TolQ and TolR, the periplasmic protein TolB and the outer membrane protein Pal. They form a network linking the inner and outer membranes and the peptidoglycan layer.</text>
</comment>
<keyword evidence="4 5" id="KW-0574">Periplasm</keyword>
<organism evidence="7 8">
    <name type="scientific">Candidatus Pseudothioglobus singularis PS1</name>
    <dbReference type="NCBI Taxonomy" id="1125411"/>
    <lineage>
        <taxon>Bacteria</taxon>
        <taxon>Pseudomonadati</taxon>
        <taxon>Pseudomonadota</taxon>
        <taxon>Gammaproteobacteria</taxon>
        <taxon>Candidatus Pseudothioglobaceae</taxon>
        <taxon>Candidatus Pseudothioglobus</taxon>
    </lineage>
</organism>
<dbReference type="PANTHER" id="PTHR36842">
    <property type="entry name" value="PROTEIN TOLB HOMOLOG"/>
    <property type="match status" value="1"/>
</dbReference>
<keyword evidence="8" id="KW-1185">Reference proteome</keyword>
<dbReference type="PATRIC" id="fig|1125411.7.peg.856"/>
<feature type="domain" description="TolB N-terminal" evidence="6">
    <location>
        <begin position="22"/>
        <end position="120"/>
    </location>
</feature>
<keyword evidence="5" id="KW-0132">Cell division</keyword>
<dbReference type="AlphaFoldDB" id="A0A0M4LFF9"/>
<dbReference type="HAMAP" id="MF_00671">
    <property type="entry name" value="TolB"/>
    <property type="match status" value="1"/>
</dbReference>
<name>A0A0M4LFF9_9GAMM</name>
<evidence type="ECO:0000256" key="1">
    <source>
        <dbReference type="ARBA" id="ARBA00004418"/>
    </source>
</evidence>
<evidence type="ECO:0000256" key="4">
    <source>
        <dbReference type="ARBA" id="ARBA00022764"/>
    </source>
</evidence>
<dbReference type="PANTHER" id="PTHR36842:SF1">
    <property type="entry name" value="PROTEIN TOLB"/>
    <property type="match status" value="1"/>
</dbReference>
<gene>
    <name evidence="5" type="primary">tolB</name>
    <name evidence="7" type="ORF">W908_04370</name>
</gene>
<keyword evidence="3 5" id="KW-0732">Signal</keyword>
<evidence type="ECO:0000259" key="6">
    <source>
        <dbReference type="Pfam" id="PF04052"/>
    </source>
</evidence>
<evidence type="ECO:0000256" key="2">
    <source>
        <dbReference type="ARBA" id="ARBA00009820"/>
    </source>
</evidence>
<comment type="similarity">
    <text evidence="2 5">Belongs to the TolB family.</text>
</comment>
<reference evidence="7 8" key="1">
    <citation type="journal article" date="2015" name="Genome Announc.">
        <title>Genome Sequence of 'Candidatus Thioglobus singularis' Strain PS1, a Mixotroph from the SUP05 Clade of Marine Gammaproteobacteria.</title>
        <authorList>
            <person name="Marshall K.T."/>
            <person name="Morris R.M."/>
        </authorList>
    </citation>
    <scope>NUCLEOTIDE SEQUENCE [LARGE SCALE GENOMIC DNA]</scope>
    <source>
        <strain evidence="7 8">PS1</strain>
    </source>
</reference>
<dbReference type="InterPro" id="IPR007195">
    <property type="entry name" value="TolB_N"/>
</dbReference>
<dbReference type="Gene3D" id="3.40.50.10070">
    <property type="entry name" value="TolB, N-terminal domain"/>
    <property type="match status" value="1"/>
</dbReference>
<proteinExistence type="inferred from homology"/>
<dbReference type="NCBIfam" id="TIGR02800">
    <property type="entry name" value="propeller_TolB"/>
    <property type="match status" value="1"/>
</dbReference>
<dbReference type="Gene3D" id="2.120.10.30">
    <property type="entry name" value="TolB, C-terminal domain"/>
    <property type="match status" value="1"/>
</dbReference>
<comment type="subcellular location">
    <subcellularLocation>
        <location evidence="1 5">Periplasm</location>
    </subcellularLocation>
</comment>
<dbReference type="KEGG" id="tsn:W908_04370"/>
<sequence>MKIIKFIITLSVFISLSANALLEVNIIKSREAAFPIVIAPFEIVGNSNNVDISKIIRDNLNRSGQFNALSTEALITNQIDFSFWQEHKKDAVVFGKIEQVSNKVYNVYIYIYDVFSEKSLYQKKIRVHNSGFRRIAHFLSDKIYYVLLGQKGSFDTRLSYVTVTENSNGGRTYKLQISDSDGFNPQTVVRSSNPILSPAWSKDQKKLAYVSFKNNRSEVFVMTPFLKTIPIKLPKFDGIASSPTWHPDGESIALTLSKNGNKDIYLYDFKSKPIPLTTNIAIDTEASFSPDGTKIAFTSNRTGQVQIYIKDLKSGKISRATFEGRYNAKPVFSPDGKDLALIHRVGKDYRLALLDIASRDLTVMTQNKSDESPYFSPNGGMIIYSTNRDNKGILSIISLHNNQVVELMQKEGEVREPSWSNYSN</sequence>
<dbReference type="InterPro" id="IPR014167">
    <property type="entry name" value="Tol-Pal_TolB"/>
</dbReference>
<evidence type="ECO:0000313" key="7">
    <source>
        <dbReference type="EMBL" id="ALE01880.1"/>
    </source>
</evidence>
<dbReference type="InterPro" id="IPR011659">
    <property type="entry name" value="WD40"/>
</dbReference>
<evidence type="ECO:0000313" key="8">
    <source>
        <dbReference type="Proteomes" id="UP000068905"/>
    </source>
</evidence>
<protein>
    <recommendedName>
        <fullName evidence="5">Tol-Pal system protein TolB</fullName>
    </recommendedName>
</protein>
<dbReference type="SUPFAM" id="SSF82171">
    <property type="entry name" value="DPP6 N-terminal domain-like"/>
    <property type="match status" value="1"/>
</dbReference>
<dbReference type="Pfam" id="PF04052">
    <property type="entry name" value="TolB_N"/>
    <property type="match status" value="1"/>
</dbReference>